<dbReference type="Proteomes" id="UP000001036">
    <property type="component" value="Chromosome"/>
</dbReference>
<dbReference type="eggNOG" id="COG1192">
    <property type="taxonomic scope" value="Bacteria"/>
</dbReference>
<dbReference type="Pfam" id="PF13614">
    <property type="entry name" value="AAA_31"/>
    <property type="match status" value="1"/>
</dbReference>
<gene>
    <name evidence="2" type="ordered locus">CJA_0368</name>
</gene>
<evidence type="ECO:0000313" key="3">
    <source>
        <dbReference type="Proteomes" id="UP000001036"/>
    </source>
</evidence>
<evidence type="ECO:0000259" key="1">
    <source>
        <dbReference type="Pfam" id="PF13614"/>
    </source>
</evidence>
<keyword evidence="3" id="KW-1185">Reference proteome</keyword>
<dbReference type="InterPro" id="IPR025669">
    <property type="entry name" value="AAA_dom"/>
</dbReference>
<dbReference type="KEGG" id="cja:CJA_0368"/>
<dbReference type="STRING" id="498211.CJA_0368"/>
<protein>
    <submittedName>
        <fullName evidence="2">ATPase, ParA family</fullName>
    </submittedName>
</protein>
<reference evidence="2 3" key="1">
    <citation type="journal article" date="2008" name="J. Bacteriol.">
        <title>Insights into plant cell wall degradation from the genome sequence of the soil bacterium Cellvibrio japonicus.</title>
        <authorList>
            <person name="Deboy R.T."/>
            <person name="Mongodin E.F."/>
            <person name="Fouts D.E."/>
            <person name="Tailford L.E."/>
            <person name="Khouri H."/>
            <person name="Emerson J.B."/>
            <person name="Mohamoud Y."/>
            <person name="Watkins K."/>
            <person name="Henrissat B."/>
            <person name="Gilbert H.J."/>
            <person name="Nelson K.E."/>
        </authorList>
    </citation>
    <scope>NUCLEOTIDE SEQUENCE [LARGE SCALE GENOMIC DNA]</scope>
    <source>
        <strain evidence="2 3">Ueda107</strain>
    </source>
</reference>
<proteinExistence type="predicted"/>
<feature type="domain" description="AAA" evidence="1">
    <location>
        <begin position="20"/>
        <end position="182"/>
    </location>
</feature>
<dbReference type="PANTHER" id="PTHR13696">
    <property type="entry name" value="P-LOOP CONTAINING NUCLEOSIDE TRIPHOSPHATE HYDROLASE"/>
    <property type="match status" value="1"/>
</dbReference>
<dbReference type="AlphaFoldDB" id="B3PI29"/>
<organism evidence="2 3">
    <name type="scientific">Cellvibrio japonicus (strain Ueda107)</name>
    <name type="common">Pseudomonas fluorescens subsp. cellulosa</name>
    <dbReference type="NCBI Taxonomy" id="498211"/>
    <lineage>
        <taxon>Bacteria</taxon>
        <taxon>Pseudomonadati</taxon>
        <taxon>Pseudomonadota</taxon>
        <taxon>Gammaproteobacteria</taxon>
        <taxon>Cellvibrionales</taxon>
        <taxon>Cellvibrionaceae</taxon>
        <taxon>Cellvibrio</taxon>
    </lineage>
</organism>
<evidence type="ECO:0000313" key="2">
    <source>
        <dbReference type="EMBL" id="ACE84137.1"/>
    </source>
</evidence>
<dbReference type="HOGENOM" id="CLU_037612_1_4_6"/>
<dbReference type="EMBL" id="CP000934">
    <property type="protein sequence ID" value="ACE84137.1"/>
    <property type="molecule type" value="Genomic_DNA"/>
</dbReference>
<dbReference type="Gene3D" id="3.40.50.300">
    <property type="entry name" value="P-loop containing nucleotide triphosphate hydrolases"/>
    <property type="match status" value="1"/>
</dbReference>
<dbReference type="PANTHER" id="PTHR13696:SF52">
    <property type="entry name" value="PARA FAMILY PROTEIN CT_582"/>
    <property type="match status" value="1"/>
</dbReference>
<dbReference type="CDD" id="cd02042">
    <property type="entry name" value="ParAB_family"/>
    <property type="match status" value="1"/>
</dbReference>
<accession>B3PI29</accession>
<name>B3PI29_CELJU</name>
<sequence length="269" mass="30422">MHQPEAERNNDTKTGIAMIKIAFYNLKGGVGKTTTAVNMAYMAASAKKDTILWDLDPQAAASWFCQQEAETSKAIKLFSKGKAIGEMELYSPYLRLMLIPADLSLRSLDSEFDELAKDKKFFKQLLKPLADKADVLIFDCPPTLSPSVELLLQEVDILLIPMIPSPLSIRAMEQVVEFLKTKKSAPERIYGFFNQVDLRRSLHREAIENSKKMPVPMLKTWIPNDAAVEQMGLRRAPLTSYNQRSRAALAYLDLWKEIARLLRAAEKDN</sequence>
<dbReference type="InterPro" id="IPR050678">
    <property type="entry name" value="DNA_Partitioning_ATPase"/>
</dbReference>
<dbReference type="InterPro" id="IPR027417">
    <property type="entry name" value="P-loop_NTPase"/>
</dbReference>
<dbReference type="SUPFAM" id="SSF52540">
    <property type="entry name" value="P-loop containing nucleoside triphosphate hydrolases"/>
    <property type="match status" value="1"/>
</dbReference>